<accession>A0A2M9YIR2</accession>
<comment type="caution">
    <text evidence="2">The sequence shown here is derived from an EMBL/GenBank/DDBJ whole genome shotgun (WGS) entry which is preliminary data.</text>
</comment>
<feature type="compositionally biased region" description="Basic and acidic residues" evidence="1">
    <location>
        <begin position="1"/>
        <end position="12"/>
    </location>
</feature>
<evidence type="ECO:0000313" key="4">
    <source>
        <dbReference type="Proteomes" id="UP000232149"/>
    </source>
</evidence>
<proteinExistence type="predicted"/>
<evidence type="ECO:0000313" key="2">
    <source>
        <dbReference type="EMBL" id="PJZ51400.1"/>
    </source>
</evidence>
<reference evidence="4 5" key="1">
    <citation type="submission" date="2017-07" db="EMBL/GenBank/DDBJ databases">
        <title>Leptospira spp. isolated from tropical soils.</title>
        <authorList>
            <person name="Thibeaux R."/>
            <person name="Iraola G."/>
            <person name="Ferres I."/>
            <person name="Bierque E."/>
            <person name="Girault D."/>
            <person name="Soupe-Gilbert M.-E."/>
            <person name="Picardeau M."/>
            <person name="Goarant C."/>
        </authorList>
    </citation>
    <scope>NUCLEOTIDE SEQUENCE [LARGE SCALE GENOMIC DNA]</scope>
    <source>
        <strain evidence="2 5">FH2-B-C1</strain>
        <strain evidence="3 4">FH2-B-D1</strain>
    </source>
</reference>
<evidence type="ECO:0000313" key="5">
    <source>
        <dbReference type="Proteomes" id="UP000232188"/>
    </source>
</evidence>
<keyword evidence="4" id="KW-1185">Reference proteome</keyword>
<feature type="region of interest" description="Disordered" evidence="1">
    <location>
        <begin position="1"/>
        <end position="23"/>
    </location>
</feature>
<evidence type="ECO:0000256" key="1">
    <source>
        <dbReference type="SAM" id="MobiDB-lite"/>
    </source>
</evidence>
<dbReference type="Proteomes" id="UP000232149">
    <property type="component" value="Unassembled WGS sequence"/>
</dbReference>
<sequence length="59" mass="6289">MKGLVRQDRAGLREPGMARSCGSKVGTPSFPLRIFLEAPITQDAAEKSTGVPALFLTSK</sequence>
<organism evidence="2 5">
    <name type="scientific">Leptospira adleri</name>
    <dbReference type="NCBI Taxonomy" id="2023186"/>
    <lineage>
        <taxon>Bacteria</taxon>
        <taxon>Pseudomonadati</taxon>
        <taxon>Spirochaetota</taxon>
        <taxon>Spirochaetia</taxon>
        <taxon>Leptospirales</taxon>
        <taxon>Leptospiraceae</taxon>
        <taxon>Leptospira</taxon>
    </lineage>
</organism>
<dbReference type="EMBL" id="NPDV01000025">
    <property type="protein sequence ID" value="PJZ51400.1"/>
    <property type="molecule type" value="Genomic_DNA"/>
</dbReference>
<protein>
    <submittedName>
        <fullName evidence="2">Uncharacterized protein</fullName>
    </submittedName>
</protein>
<dbReference type="AlphaFoldDB" id="A0A2M9YIR2"/>
<gene>
    <name evidence="3" type="ORF">CH376_03340</name>
    <name evidence="2" type="ORF">CH380_20255</name>
</gene>
<dbReference type="Proteomes" id="UP000232188">
    <property type="component" value="Unassembled WGS sequence"/>
</dbReference>
<name>A0A2M9YIR2_9LEPT</name>
<dbReference type="EMBL" id="NPDU01000006">
    <property type="protein sequence ID" value="PJZ63287.1"/>
    <property type="molecule type" value="Genomic_DNA"/>
</dbReference>
<evidence type="ECO:0000313" key="3">
    <source>
        <dbReference type="EMBL" id="PJZ63287.1"/>
    </source>
</evidence>